<organism evidence="9 10">
    <name type="scientific">Stigmatella aurantiaca</name>
    <dbReference type="NCBI Taxonomy" id="41"/>
    <lineage>
        <taxon>Bacteria</taxon>
        <taxon>Pseudomonadati</taxon>
        <taxon>Myxococcota</taxon>
        <taxon>Myxococcia</taxon>
        <taxon>Myxococcales</taxon>
        <taxon>Cystobacterineae</taxon>
        <taxon>Archangiaceae</taxon>
        <taxon>Stigmatella</taxon>
    </lineage>
</organism>
<dbReference type="EMBL" id="FOAP01000020">
    <property type="protein sequence ID" value="SEM65268.1"/>
    <property type="molecule type" value="Genomic_DNA"/>
</dbReference>
<feature type="transmembrane region" description="Helical" evidence="7">
    <location>
        <begin position="137"/>
        <end position="158"/>
    </location>
</feature>
<evidence type="ECO:0000256" key="4">
    <source>
        <dbReference type="ARBA" id="ARBA00022692"/>
    </source>
</evidence>
<feature type="transmembrane region" description="Helical" evidence="7">
    <location>
        <begin position="239"/>
        <end position="260"/>
    </location>
</feature>
<evidence type="ECO:0000256" key="5">
    <source>
        <dbReference type="ARBA" id="ARBA00022989"/>
    </source>
</evidence>
<reference evidence="10" key="1">
    <citation type="submission" date="2016-10" db="EMBL/GenBank/DDBJ databases">
        <authorList>
            <person name="Varghese N."/>
            <person name="Submissions S."/>
        </authorList>
    </citation>
    <scope>NUCLEOTIDE SEQUENCE [LARGE SCALE GENOMIC DNA]</scope>
    <source>
        <strain evidence="10">DSM 17044</strain>
    </source>
</reference>
<accession>A0A1H8A604</accession>
<dbReference type="PANTHER" id="PTHR43744:SF12">
    <property type="entry name" value="ABC TRANSPORTER PERMEASE PROTEIN MG189-RELATED"/>
    <property type="match status" value="1"/>
</dbReference>
<evidence type="ECO:0000313" key="10">
    <source>
        <dbReference type="Proteomes" id="UP000182719"/>
    </source>
</evidence>
<dbReference type="Gene3D" id="1.10.3720.10">
    <property type="entry name" value="MetI-like"/>
    <property type="match status" value="1"/>
</dbReference>
<dbReference type="GO" id="GO:0005886">
    <property type="term" value="C:plasma membrane"/>
    <property type="evidence" value="ECO:0007669"/>
    <property type="project" value="UniProtKB-SubCell"/>
</dbReference>
<evidence type="ECO:0000313" key="9">
    <source>
        <dbReference type="EMBL" id="SEM65268.1"/>
    </source>
</evidence>
<dbReference type="CDD" id="cd06261">
    <property type="entry name" value="TM_PBP2"/>
    <property type="match status" value="1"/>
</dbReference>
<dbReference type="RefSeq" id="WP_075009874.1">
    <property type="nucleotide sequence ID" value="NZ_FOAP01000020.1"/>
</dbReference>
<evidence type="ECO:0000256" key="1">
    <source>
        <dbReference type="ARBA" id="ARBA00004651"/>
    </source>
</evidence>
<comment type="similarity">
    <text evidence="7">Belongs to the binding-protein-dependent transport system permease family.</text>
</comment>
<keyword evidence="4 7" id="KW-0812">Transmembrane</keyword>
<dbReference type="OrthoDB" id="369039at2"/>
<keyword evidence="5 7" id="KW-1133">Transmembrane helix</keyword>
<dbReference type="GO" id="GO:0055085">
    <property type="term" value="P:transmembrane transport"/>
    <property type="evidence" value="ECO:0007669"/>
    <property type="project" value="InterPro"/>
</dbReference>
<dbReference type="PANTHER" id="PTHR43744">
    <property type="entry name" value="ABC TRANSPORTER PERMEASE PROTEIN MG189-RELATED-RELATED"/>
    <property type="match status" value="1"/>
</dbReference>
<dbReference type="PROSITE" id="PS51257">
    <property type="entry name" value="PROKAR_LIPOPROTEIN"/>
    <property type="match status" value="1"/>
</dbReference>
<feature type="domain" description="ABC transmembrane type-1" evidence="8">
    <location>
        <begin position="69"/>
        <end position="260"/>
    </location>
</feature>
<dbReference type="PROSITE" id="PS50928">
    <property type="entry name" value="ABC_TM1"/>
    <property type="match status" value="1"/>
</dbReference>
<keyword evidence="3" id="KW-1003">Cell membrane</keyword>
<feature type="transmembrane region" description="Helical" evidence="7">
    <location>
        <begin position="9"/>
        <end position="33"/>
    </location>
</feature>
<evidence type="ECO:0000259" key="8">
    <source>
        <dbReference type="PROSITE" id="PS50928"/>
    </source>
</evidence>
<dbReference type="SUPFAM" id="SSF161098">
    <property type="entry name" value="MetI-like"/>
    <property type="match status" value="1"/>
</dbReference>
<feature type="transmembrane region" description="Helical" evidence="7">
    <location>
        <begin position="68"/>
        <end position="94"/>
    </location>
</feature>
<dbReference type="InterPro" id="IPR035906">
    <property type="entry name" value="MetI-like_sf"/>
</dbReference>
<keyword evidence="2 7" id="KW-0813">Transport</keyword>
<gene>
    <name evidence="9" type="ORF">SAMN05444354_12093</name>
</gene>
<sequence>MKRTFGDHLILALLIAAACVWMLPMLWVLAMALKPNAMLVQSTSGVLPWPHTFEHFAALMRVSLTPRWLLNSLLVAVGMTALTLVLSSLAGYAFARIAFPGRRAVFLLVMAGLMIPEQAVLVPLHAMFAGWNLHSTYFSLIAPRLAVPMGVFLMTQFFKAVPRELEEAAELDNAGRLKVFWSVMLPLSRPALTTLGIFTFLYAWNDFLWPVVTAAQPEMYTLSVGLGSLQGNFAMSEGLGFLMASAVFASAPMLIIYAVFQRYIVQGIAMTGGK</sequence>
<evidence type="ECO:0000256" key="6">
    <source>
        <dbReference type="ARBA" id="ARBA00023136"/>
    </source>
</evidence>
<dbReference type="Pfam" id="PF00528">
    <property type="entry name" value="BPD_transp_1"/>
    <property type="match status" value="1"/>
</dbReference>
<dbReference type="InterPro" id="IPR000515">
    <property type="entry name" value="MetI-like"/>
</dbReference>
<evidence type="ECO:0000256" key="3">
    <source>
        <dbReference type="ARBA" id="ARBA00022475"/>
    </source>
</evidence>
<dbReference type="AlphaFoldDB" id="A0A1H8A604"/>
<evidence type="ECO:0000256" key="7">
    <source>
        <dbReference type="RuleBase" id="RU363032"/>
    </source>
</evidence>
<keyword evidence="6 7" id="KW-0472">Membrane</keyword>
<feature type="transmembrane region" description="Helical" evidence="7">
    <location>
        <begin position="106"/>
        <end position="131"/>
    </location>
</feature>
<name>A0A1H8A604_STIAU</name>
<keyword evidence="10" id="KW-1185">Reference proteome</keyword>
<comment type="subcellular location">
    <subcellularLocation>
        <location evidence="1 7">Cell membrane</location>
        <topology evidence="1 7">Multi-pass membrane protein</topology>
    </subcellularLocation>
</comment>
<proteinExistence type="inferred from homology"/>
<feature type="transmembrane region" description="Helical" evidence="7">
    <location>
        <begin position="179"/>
        <end position="204"/>
    </location>
</feature>
<dbReference type="Proteomes" id="UP000182719">
    <property type="component" value="Unassembled WGS sequence"/>
</dbReference>
<protein>
    <submittedName>
        <fullName evidence="9">Carbohydrate ABC transporter membrane protein 2, CUT1 family</fullName>
    </submittedName>
</protein>
<evidence type="ECO:0000256" key="2">
    <source>
        <dbReference type="ARBA" id="ARBA00022448"/>
    </source>
</evidence>